<sequence length="397" mass="41118">MSDRPTAGRNASTLFVLIAFVLAALNLRPAIASVPPVLEVIRADLALSYTAVSLLTTIPMFCMGLFAFLTPRIAQYGRERGLFWAIVLVGLATAARIAGDSVAILFVTTIVVGIAIAVGQTLLPALVNEYFPDRAAFATGVYSISLAVGATLAAGLTVPVYQIGGSWTLALASWAVLAVAAAVVLVPLVRGSRSDSGNGVDAPQRLPWRTPIAWAVTLFFVCASTIFYSGLTWLAPRYVALGWDESTAGFLLTTFTLTQVVGMGLFMLFGDRISDRRPWIFGMGSVTAASLVAIAVAPSTYPWLLVAVLGSGSGGLFTIALTLPIDLAADGSTTDRLATMGMGIGYMVAAIGPSVVGGIRDVTGSYVPAFVALGTVGVFMIALGVAFRPGNDGAVGA</sequence>
<evidence type="ECO:0000256" key="1">
    <source>
        <dbReference type="SAM" id="Phobius"/>
    </source>
</evidence>
<keyword evidence="1" id="KW-0812">Transmembrane</keyword>
<keyword evidence="1" id="KW-0472">Membrane</keyword>
<dbReference type="PANTHER" id="PTHR23523">
    <property type="match status" value="1"/>
</dbReference>
<name>A0A5D5AQ46_9EURY</name>
<organism evidence="3 4">
    <name type="scientific">Natrialba swarupiae</name>
    <dbReference type="NCBI Taxonomy" id="2448032"/>
    <lineage>
        <taxon>Archaea</taxon>
        <taxon>Methanobacteriati</taxon>
        <taxon>Methanobacteriota</taxon>
        <taxon>Stenosarchaea group</taxon>
        <taxon>Halobacteria</taxon>
        <taxon>Halobacteriales</taxon>
        <taxon>Natrialbaceae</taxon>
        <taxon>Natrialba</taxon>
    </lineage>
</organism>
<accession>A0A5D5AQ46</accession>
<keyword evidence="1" id="KW-1133">Transmembrane helix</keyword>
<dbReference type="RefSeq" id="WP_149079783.1">
    <property type="nucleotide sequence ID" value="NZ_VTAW01000001.1"/>
</dbReference>
<feature type="transmembrane region" description="Helical" evidence="1">
    <location>
        <begin position="167"/>
        <end position="191"/>
    </location>
</feature>
<dbReference type="InterPro" id="IPR036259">
    <property type="entry name" value="MFS_trans_sf"/>
</dbReference>
<comment type="caution">
    <text evidence="3">The sequence shown here is derived from an EMBL/GenBank/DDBJ whole genome shotgun (WGS) entry which is preliminary data.</text>
</comment>
<feature type="transmembrane region" description="Helical" evidence="1">
    <location>
        <begin position="139"/>
        <end position="161"/>
    </location>
</feature>
<feature type="transmembrane region" description="Helical" evidence="1">
    <location>
        <begin position="104"/>
        <end position="127"/>
    </location>
</feature>
<dbReference type="Gene3D" id="1.20.1250.20">
    <property type="entry name" value="MFS general substrate transporter like domains"/>
    <property type="match status" value="2"/>
</dbReference>
<reference evidence="3 4" key="1">
    <citation type="submission" date="2019-08" db="EMBL/GenBank/DDBJ databases">
        <title>Archaea genome.</title>
        <authorList>
            <person name="Kajale S."/>
            <person name="Shouche Y."/>
            <person name="Deshpande N."/>
            <person name="Sharma A."/>
        </authorList>
    </citation>
    <scope>NUCLEOTIDE SEQUENCE [LARGE SCALE GENOMIC DNA]</scope>
    <source>
        <strain evidence="3 4">ESP3B_9</strain>
    </source>
</reference>
<gene>
    <name evidence="3" type="ORF">FYC77_01885</name>
</gene>
<evidence type="ECO:0000313" key="4">
    <source>
        <dbReference type="Proteomes" id="UP000324104"/>
    </source>
</evidence>
<feature type="transmembrane region" description="Helical" evidence="1">
    <location>
        <begin position="365"/>
        <end position="387"/>
    </location>
</feature>
<feature type="transmembrane region" description="Helical" evidence="1">
    <location>
        <begin position="48"/>
        <end position="69"/>
    </location>
</feature>
<evidence type="ECO:0000259" key="2">
    <source>
        <dbReference type="PROSITE" id="PS50850"/>
    </source>
</evidence>
<dbReference type="Proteomes" id="UP000324104">
    <property type="component" value="Unassembled WGS sequence"/>
</dbReference>
<dbReference type="InterPro" id="IPR052524">
    <property type="entry name" value="MFS_Cyanate_Porter"/>
</dbReference>
<dbReference type="SUPFAM" id="SSF103473">
    <property type="entry name" value="MFS general substrate transporter"/>
    <property type="match status" value="1"/>
</dbReference>
<dbReference type="InterPro" id="IPR020846">
    <property type="entry name" value="MFS_dom"/>
</dbReference>
<feature type="transmembrane region" description="Helical" evidence="1">
    <location>
        <begin position="212"/>
        <end position="235"/>
    </location>
</feature>
<dbReference type="GO" id="GO:0022857">
    <property type="term" value="F:transmembrane transporter activity"/>
    <property type="evidence" value="ECO:0007669"/>
    <property type="project" value="InterPro"/>
</dbReference>
<dbReference type="PANTHER" id="PTHR23523:SF2">
    <property type="entry name" value="2-NITROIMIDAZOLE TRANSPORTER"/>
    <property type="match status" value="1"/>
</dbReference>
<feature type="transmembrane region" description="Helical" evidence="1">
    <location>
        <begin position="247"/>
        <end position="267"/>
    </location>
</feature>
<evidence type="ECO:0000313" key="3">
    <source>
        <dbReference type="EMBL" id="TYT63978.1"/>
    </source>
</evidence>
<dbReference type="AlphaFoldDB" id="A0A5D5AQ46"/>
<protein>
    <submittedName>
        <fullName evidence="3">MFS transporter</fullName>
    </submittedName>
</protein>
<keyword evidence="4" id="KW-1185">Reference proteome</keyword>
<dbReference type="Pfam" id="PF07690">
    <property type="entry name" value="MFS_1"/>
    <property type="match status" value="1"/>
</dbReference>
<proteinExistence type="predicted"/>
<dbReference type="InterPro" id="IPR011701">
    <property type="entry name" value="MFS"/>
</dbReference>
<feature type="transmembrane region" description="Helical" evidence="1">
    <location>
        <begin position="337"/>
        <end position="359"/>
    </location>
</feature>
<dbReference type="EMBL" id="VTAW01000001">
    <property type="protein sequence ID" value="TYT63978.1"/>
    <property type="molecule type" value="Genomic_DNA"/>
</dbReference>
<feature type="transmembrane region" description="Helical" evidence="1">
    <location>
        <begin position="303"/>
        <end position="325"/>
    </location>
</feature>
<dbReference type="PROSITE" id="PS50850">
    <property type="entry name" value="MFS"/>
    <property type="match status" value="1"/>
</dbReference>
<feature type="transmembrane region" description="Helical" evidence="1">
    <location>
        <begin position="279"/>
        <end position="297"/>
    </location>
</feature>
<feature type="transmembrane region" description="Helical" evidence="1">
    <location>
        <begin position="81"/>
        <end position="98"/>
    </location>
</feature>
<feature type="domain" description="Major facilitator superfamily (MFS) profile" evidence="2">
    <location>
        <begin position="12"/>
        <end position="392"/>
    </location>
</feature>